<name>A0AAV7KY10_PLEWA</name>
<accession>A0AAV7KY10</accession>
<dbReference type="InterPro" id="IPR026296">
    <property type="entry name" value="CXCL16"/>
</dbReference>
<feature type="domain" description="C-X-C motif chemokine 16" evidence="16">
    <location>
        <begin position="30"/>
        <end position="105"/>
    </location>
</feature>
<sequence length="252" mass="27610">MASLLPAGTQGALLVCLVLQLVSTGWCQYGNFAGQCMVCNGHMKKDLSPQEMNRYAHNDLKIILCHSFIIRFQLGNNLVCGKSSEEWVKKLRDCFENQALWECKKKTTPAPAQITTTSAAAAPTTRFVFTTTTEVELTTRPTPAPKNPNFTKKVEYQTTLESMDDANNETHNDALAAGGGLKDELKNSTPAPPANKMKHLTVAVISLLAVVFVLVTLVTYLICRKKAHPNEYVGVDQTVETQSTIDEAFSGN</sequence>
<dbReference type="GO" id="GO:0005044">
    <property type="term" value="F:scavenger receptor activity"/>
    <property type="evidence" value="ECO:0007669"/>
    <property type="project" value="InterPro"/>
</dbReference>
<dbReference type="PANTHER" id="PTHR14385">
    <property type="entry name" value="CXC CHEMOKINE LIGAND"/>
    <property type="match status" value="1"/>
</dbReference>
<evidence type="ECO:0000256" key="12">
    <source>
        <dbReference type="ARBA" id="ARBA00032815"/>
    </source>
</evidence>
<feature type="region of interest" description="Disordered" evidence="13">
    <location>
        <begin position="169"/>
        <end position="192"/>
    </location>
</feature>
<dbReference type="GO" id="GO:0034612">
    <property type="term" value="P:response to tumor necrosis factor"/>
    <property type="evidence" value="ECO:0007669"/>
    <property type="project" value="InterPro"/>
</dbReference>
<evidence type="ECO:0000256" key="10">
    <source>
        <dbReference type="ARBA" id="ARBA00023157"/>
    </source>
</evidence>
<evidence type="ECO:0000259" key="16">
    <source>
        <dbReference type="Pfam" id="PF20902"/>
    </source>
</evidence>
<keyword evidence="10" id="KW-1015">Disulfide bond</keyword>
<evidence type="ECO:0000256" key="15">
    <source>
        <dbReference type="SAM" id="SignalP"/>
    </source>
</evidence>
<dbReference type="PANTHER" id="PTHR14385:SF0">
    <property type="entry name" value="C-X-C MOTIF CHEMOKINE 16"/>
    <property type="match status" value="1"/>
</dbReference>
<keyword evidence="8 14" id="KW-1133">Transmembrane helix</keyword>
<feature type="transmembrane region" description="Helical" evidence="14">
    <location>
        <begin position="200"/>
        <end position="223"/>
    </location>
</feature>
<keyword evidence="18" id="KW-1185">Reference proteome</keyword>
<feature type="signal peptide" evidence="15">
    <location>
        <begin position="1"/>
        <end position="27"/>
    </location>
</feature>
<evidence type="ECO:0000256" key="5">
    <source>
        <dbReference type="ARBA" id="ARBA00022514"/>
    </source>
</evidence>
<protein>
    <recommendedName>
        <fullName evidence="3">C-X-C motif chemokine 16</fullName>
    </recommendedName>
    <alternativeName>
        <fullName evidence="12">Transmembrane chemokine CXCL16</fullName>
    </alternativeName>
</protein>
<dbReference type="Proteomes" id="UP001066276">
    <property type="component" value="Chromosome 12"/>
</dbReference>
<dbReference type="GO" id="GO:0008009">
    <property type="term" value="F:chemokine activity"/>
    <property type="evidence" value="ECO:0007669"/>
    <property type="project" value="InterPro"/>
</dbReference>
<dbReference type="GO" id="GO:0016020">
    <property type="term" value="C:membrane"/>
    <property type="evidence" value="ECO:0007669"/>
    <property type="project" value="UniProtKB-SubCell"/>
</dbReference>
<keyword evidence="6 14" id="KW-0812">Transmembrane</keyword>
<dbReference type="AlphaFoldDB" id="A0AAV7KY10"/>
<keyword evidence="7 15" id="KW-0732">Signal</keyword>
<keyword evidence="5" id="KW-0202">Cytokine</keyword>
<evidence type="ECO:0000256" key="6">
    <source>
        <dbReference type="ARBA" id="ARBA00022692"/>
    </source>
</evidence>
<evidence type="ECO:0000256" key="9">
    <source>
        <dbReference type="ARBA" id="ARBA00023136"/>
    </source>
</evidence>
<dbReference type="Pfam" id="PF20902">
    <property type="entry name" value="CXCL16"/>
    <property type="match status" value="1"/>
</dbReference>
<keyword evidence="4" id="KW-0145">Chemotaxis</keyword>
<dbReference type="GO" id="GO:0034341">
    <property type="term" value="P:response to type II interferon"/>
    <property type="evidence" value="ECO:0007669"/>
    <property type="project" value="InterPro"/>
</dbReference>
<evidence type="ECO:0000256" key="14">
    <source>
        <dbReference type="SAM" id="Phobius"/>
    </source>
</evidence>
<evidence type="ECO:0000256" key="8">
    <source>
        <dbReference type="ARBA" id="ARBA00022989"/>
    </source>
</evidence>
<evidence type="ECO:0000256" key="3">
    <source>
        <dbReference type="ARBA" id="ARBA00017995"/>
    </source>
</evidence>
<evidence type="ECO:0000313" key="18">
    <source>
        <dbReference type="Proteomes" id="UP001066276"/>
    </source>
</evidence>
<dbReference type="GO" id="GO:0005041">
    <property type="term" value="F:low-density lipoprotein particle receptor activity"/>
    <property type="evidence" value="ECO:0007669"/>
    <property type="project" value="InterPro"/>
</dbReference>
<comment type="caution">
    <text evidence="17">The sequence shown here is derived from an EMBL/GenBank/DDBJ whole genome shotgun (WGS) entry which is preliminary data.</text>
</comment>
<dbReference type="GO" id="GO:0005615">
    <property type="term" value="C:extracellular space"/>
    <property type="evidence" value="ECO:0007669"/>
    <property type="project" value="UniProtKB-KW"/>
</dbReference>
<reference evidence="17" key="1">
    <citation type="journal article" date="2022" name="bioRxiv">
        <title>Sequencing and chromosome-scale assembly of the giantPleurodeles waltlgenome.</title>
        <authorList>
            <person name="Brown T."/>
            <person name="Elewa A."/>
            <person name="Iarovenko S."/>
            <person name="Subramanian E."/>
            <person name="Araus A.J."/>
            <person name="Petzold A."/>
            <person name="Susuki M."/>
            <person name="Suzuki K.-i.T."/>
            <person name="Hayashi T."/>
            <person name="Toyoda A."/>
            <person name="Oliveira C."/>
            <person name="Osipova E."/>
            <person name="Leigh N.D."/>
            <person name="Simon A."/>
            <person name="Yun M.H."/>
        </authorList>
    </citation>
    <scope>NUCLEOTIDE SEQUENCE</scope>
    <source>
        <strain evidence="17">20211129_DDA</strain>
        <tissue evidence="17">Liver</tissue>
    </source>
</reference>
<evidence type="ECO:0000256" key="1">
    <source>
        <dbReference type="ARBA" id="ARBA00004479"/>
    </source>
</evidence>
<evidence type="ECO:0000313" key="17">
    <source>
        <dbReference type="EMBL" id="KAJ1084346.1"/>
    </source>
</evidence>
<dbReference type="GO" id="GO:0010818">
    <property type="term" value="P:T cell chemotaxis"/>
    <property type="evidence" value="ECO:0007669"/>
    <property type="project" value="TreeGrafter"/>
</dbReference>
<organism evidence="17 18">
    <name type="scientific">Pleurodeles waltl</name>
    <name type="common">Iberian ribbed newt</name>
    <dbReference type="NCBI Taxonomy" id="8319"/>
    <lineage>
        <taxon>Eukaryota</taxon>
        <taxon>Metazoa</taxon>
        <taxon>Chordata</taxon>
        <taxon>Craniata</taxon>
        <taxon>Vertebrata</taxon>
        <taxon>Euteleostomi</taxon>
        <taxon>Amphibia</taxon>
        <taxon>Batrachia</taxon>
        <taxon>Caudata</taxon>
        <taxon>Salamandroidea</taxon>
        <taxon>Salamandridae</taxon>
        <taxon>Pleurodelinae</taxon>
        <taxon>Pleurodeles</taxon>
    </lineage>
</organism>
<comment type="similarity">
    <text evidence="2">Belongs to the intercrine alpha (chemokine CxC) family.</text>
</comment>
<dbReference type="GO" id="GO:0030307">
    <property type="term" value="P:positive regulation of cell growth"/>
    <property type="evidence" value="ECO:0007669"/>
    <property type="project" value="InterPro"/>
</dbReference>
<feature type="chain" id="PRO_5043967156" description="C-X-C motif chemokine 16" evidence="15">
    <location>
        <begin position="28"/>
        <end position="252"/>
    </location>
</feature>
<gene>
    <name evidence="17" type="ORF">NDU88_004497</name>
</gene>
<dbReference type="GO" id="GO:0030335">
    <property type="term" value="P:positive regulation of cell migration"/>
    <property type="evidence" value="ECO:0007669"/>
    <property type="project" value="InterPro"/>
</dbReference>
<dbReference type="EMBL" id="JANPWB010000016">
    <property type="protein sequence ID" value="KAJ1084346.1"/>
    <property type="molecule type" value="Genomic_DNA"/>
</dbReference>
<evidence type="ECO:0000256" key="4">
    <source>
        <dbReference type="ARBA" id="ARBA00022500"/>
    </source>
</evidence>
<evidence type="ECO:0000256" key="7">
    <source>
        <dbReference type="ARBA" id="ARBA00022729"/>
    </source>
</evidence>
<dbReference type="InterPro" id="IPR048585">
    <property type="entry name" value="CXCL16_dom"/>
</dbReference>
<keyword evidence="9 14" id="KW-0472">Membrane</keyword>
<keyword evidence="11" id="KW-0325">Glycoprotein</keyword>
<evidence type="ECO:0000256" key="13">
    <source>
        <dbReference type="SAM" id="MobiDB-lite"/>
    </source>
</evidence>
<comment type="subcellular location">
    <subcellularLocation>
        <location evidence="1">Membrane</location>
        <topology evidence="1">Single-pass type I membrane protein</topology>
    </subcellularLocation>
</comment>
<evidence type="ECO:0000256" key="2">
    <source>
        <dbReference type="ARBA" id="ARBA00010665"/>
    </source>
</evidence>
<dbReference type="GO" id="GO:0006898">
    <property type="term" value="P:receptor-mediated endocytosis"/>
    <property type="evidence" value="ECO:0007669"/>
    <property type="project" value="InterPro"/>
</dbReference>
<evidence type="ECO:0000256" key="11">
    <source>
        <dbReference type="ARBA" id="ARBA00023180"/>
    </source>
</evidence>
<proteinExistence type="inferred from homology"/>